<keyword evidence="2" id="KW-1185">Reference proteome</keyword>
<organism evidence="1 2">
    <name type="scientific">Pisolithus microcarpus 441</name>
    <dbReference type="NCBI Taxonomy" id="765257"/>
    <lineage>
        <taxon>Eukaryota</taxon>
        <taxon>Fungi</taxon>
        <taxon>Dikarya</taxon>
        <taxon>Basidiomycota</taxon>
        <taxon>Agaricomycotina</taxon>
        <taxon>Agaricomycetes</taxon>
        <taxon>Agaricomycetidae</taxon>
        <taxon>Boletales</taxon>
        <taxon>Sclerodermatineae</taxon>
        <taxon>Pisolithaceae</taxon>
        <taxon>Pisolithus</taxon>
    </lineage>
</organism>
<dbReference type="EMBL" id="KN833743">
    <property type="protein sequence ID" value="KIK22099.1"/>
    <property type="molecule type" value="Genomic_DNA"/>
</dbReference>
<evidence type="ECO:0000313" key="1">
    <source>
        <dbReference type="EMBL" id="KIK22099.1"/>
    </source>
</evidence>
<dbReference type="AlphaFoldDB" id="A0A0C9Z7V8"/>
<evidence type="ECO:0000313" key="2">
    <source>
        <dbReference type="Proteomes" id="UP000054018"/>
    </source>
</evidence>
<proteinExistence type="predicted"/>
<sequence>MVRELTCTIQPHRGDNDFLSPGNDQSMKELEHINAIHVCITLGSATRELVASTASLSLKSARKFGFVRFYP</sequence>
<protein>
    <submittedName>
        <fullName evidence="1">Uncharacterized protein</fullName>
    </submittedName>
</protein>
<dbReference type="HOGENOM" id="CLU_2741011_0_0_1"/>
<name>A0A0C9Z7V8_9AGAM</name>
<reference evidence="1 2" key="1">
    <citation type="submission" date="2014-04" db="EMBL/GenBank/DDBJ databases">
        <authorList>
            <consortium name="DOE Joint Genome Institute"/>
            <person name="Kuo A."/>
            <person name="Kohler A."/>
            <person name="Costa M.D."/>
            <person name="Nagy L.G."/>
            <person name="Floudas D."/>
            <person name="Copeland A."/>
            <person name="Barry K.W."/>
            <person name="Cichocki N."/>
            <person name="Veneault-Fourrey C."/>
            <person name="LaButti K."/>
            <person name="Lindquist E.A."/>
            <person name="Lipzen A."/>
            <person name="Lundell T."/>
            <person name="Morin E."/>
            <person name="Murat C."/>
            <person name="Sun H."/>
            <person name="Tunlid A."/>
            <person name="Henrissat B."/>
            <person name="Grigoriev I.V."/>
            <person name="Hibbett D.S."/>
            <person name="Martin F."/>
            <person name="Nordberg H.P."/>
            <person name="Cantor M.N."/>
            <person name="Hua S.X."/>
        </authorList>
    </citation>
    <scope>NUCLEOTIDE SEQUENCE [LARGE SCALE GENOMIC DNA]</scope>
    <source>
        <strain evidence="1 2">441</strain>
    </source>
</reference>
<dbReference type="Proteomes" id="UP000054018">
    <property type="component" value="Unassembled WGS sequence"/>
</dbReference>
<reference evidence="2" key="2">
    <citation type="submission" date="2015-01" db="EMBL/GenBank/DDBJ databases">
        <title>Evolutionary Origins and Diversification of the Mycorrhizal Mutualists.</title>
        <authorList>
            <consortium name="DOE Joint Genome Institute"/>
            <consortium name="Mycorrhizal Genomics Consortium"/>
            <person name="Kohler A."/>
            <person name="Kuo A."/>
            <person name="Nagy L.G."/>
            <person name="Floudas D."/>
            <person name="Copeland A."/>
            <person name="Barry K.W."/>
            <person name="Cichocki N."/>
            <person name="Veneault-Fourrey C."/>
            <person name="LaButti K."/>
            <person name="Lindquist E.A."/>
            <person name="Lipzen A."/>
            <person name="Lundell T."/>
            <person name="Morin E."/>
            <person name="Murat C."/>
            <person name="Riley R."/>
            <person name="Ohm R."/>
            <person name="Sun H."/>
            <person name="Tunlid A."/>
            <person name="Henrissat B."/>
            <person name="Grigoriev I.V."/>
            <person name="Hibbett D.S."/>
            <person name="Martin F."/>
        </authorList>
    </citation>
    <scope>NUCLEOTIDE SEQUENCE [LARGE SCALE GENOMIC DNA]</scope>
    <source>
        <strain evidence="2">441</strain>
    </source>
</reference>
<accession>A0A0C9Z7V8</accession>
<gene>
    <name evidence="1" type="ORF">PISMIDRAFT_680612</name>
</gene>